<sequence>MKLRVSQTQTTKQKFSSTLRGWLPILQANLDTLVETLEPFVEENPFISVKAGSEIPEKPFEKKNIFRESAKTSVSDTIEALTLDKKSLFQTLYEQVNPPLFPTEKSQRIAYEIIENINAEGYFEADALVEIAHTLNVKETEVEKIRQRFAYLEPLGVGAQDVKEAFLFQLQDLTLENTLYEMAEKLILNFDVIESFGKEPLFHEALNIIKRFHNPPAIDFLEEEKEVVPDIFIYTIEGAIEVRLNDTYYPEVIIDTEGVDESNSFVSQKLKDAKDLIDALEMRKATLYKIGLMIIEYQYDFFFGKAIKPMKLKDLADDLGRNPSTISRAIAGKYLSCARGVIPLKQFFATAVEEDISNSAIKEYMIELVKHENKQKPLSDIKLLSLIEKQFNVKMVRRTITKYRQQFNIASSSERKKLYTLVG</sequence>
<dbReference type="GO" id="GO:0003677">
    <property type="term" value="F:DNA binding"/>
    <property type="evidence" value="ECO:0007669"/>
    <property type="project" value="UniProtKB-KW"/>
</dbReference>
<dbReference type="Pfam" id="PF04552">
    <property type="entry name" value="Sigma54_DBD"/>
    <property type="match status" value="1"/>
</dbReference>
<evidence type="ECO:0000256" key="1">
    <source>
        <dbReference type="ARBA" id="ARBA00008798"/>
    </source>
</evidence>
<evidence type="ECO:0000256" key="3">
    <source>
        <dbReference type="ARBA" id="ARBA00022679"/>
    </source>
</evidence>
<dbReference type="AlphaFoldDB" id="D1B1S7"/>
<dbReference type="OrthoDB" id="9814402at2"/>
<dbReference type="EMBL" id="CP001816">
    <property type="protein sequence ID" value="ACZ12047.1"/>
    <property type="molecule type" value="Genomic_DNA"/>
</dbReference>
<dbReference type="InterPro" id="IPR000394">
    <property type="entry name" value="RNA_pol_sigma_54"/>
</dbReference>
<dbReference type="Proteomes" id="UP000002222">
    <property type="component" value="Chromosome"/>
</dbReference>
<dbReference type="STRING" id="525898.Sdel_1022"/>
<keyword evidence="7" id="KW-0238">DNA-binding</keyword>
<protein>
    <submittedName>
        <fullName evidence="11">RNA polymerase sigma-54 factor, RpoN</fullName>
    </submittedName>
</protein>
<dbReference type="PROSITE" id="PS50044">
    <property type="entry name" value="SIGMA54_3"/>
    <property type="match status" value="1"/>
</dbReference>
<dbReference type="InterPro" id="IPR007046">
    <property type="entry name" value="RNA_pol_sigma_54_core-bd"/>
</dbReference>
<organism evidence="11 12">
    <name type="scientific">Sulfurospirillum deleyianum (strain ATCC 51133 / DSM 6946 / 5175)</name>
    <dbReference type="NCBI Taxonomy" id="525898"/>
    <lineage>
        <taxon>Bacteria</taxon>
        <taxon>Pseudomonadati</taxon>
        <taxon>Campylobacterota</taxon>
        <taxon>Epsilonproteobacteria</taxon>
        <taxon>Campylobacterales</taxon>
        <taxon>Sulfurospirillaceae</taxon>
        <taxon>Sulfurospirillum</taxon>
    </lineage>
</organism>
<evidence type="ECO:0000256" key="8">
    <source>
        <dbReference type="ARBA" id="ARBA00023163"/>
    </source>
</evidence>
<dbReference type="PROSITE" id="PS00718">
    <property type="entry name" value="SIGMA54_2"/>
    <property type="match status" value="1"/>
</dbReference>
<keyword evidence="2" id="KW-0240">DNA-directed RNA polymerase</keyword>
<dbReference type="NCBIfam" id="NF004602">
    <property type="entry name" value="PRK05932.2-4"/>
    <property type="match status" value="1"/>
</dbReference>
<keyword evidence="5" id="KW-0805">Transcription regulation</keyword>
<dbReference type="GO" id="GO:0001216">
    <property type="term" value="F:DNA-binding transcription activator activity"/>
    <property type="evidence" value="ECO:0007669"/>
    <property type="project" value="InterPro"/>
</dbReference>
<dbReference type="PANTHER" id="PTHR32248:SF4">
    <property type="entry name" value="RNA POLYMERASE SIGMA-54 FACTOR"/>
    <property type="match status" value="1"/>
</dbReference>
<evidence type="ECO:0000256" key="4">
    <source>
        <dbReference type="ARBA" id="ARBA00022695"/>
    </source>
</evidence>
<dbReference type="InterPro" id="IPR038709">
    <property type="entry name" value="RpoN_core-bd_sf"/>
</dbReference>
<dbReference type="GO" id="GO:0016779">
    <property type="term" value="F:nucleotidyltransferase activity"/>
    <property type="evidence" value="ECO:0007669"/>
    <property type="project" value="UniProtKB-KW"/>
</dbReference>
<dbReference type="PIRSF" id="PIRSF000774">
    <property type="entry name" value="RpoN"/>
    <property type="match status" value="1"/>
</dbReference>
<dbReference type="Gene3D" id="1.10.10.1330">
    <property type="entry name" value="RNA polymerase sigma-54 factor, core-binding domain"/>
    <property type="match status" value="1"/>
</dbReference>
<keyword evidence="4" id="KW-0548">Nucleotidyltransferase</keyword>
<dbReference type="Gene3D" id="1.10.10.60">
    <property type="entry name" value="Homeodomain-like"/>
    <property type="match status" value="1"/>
</dbReference>
<comment type="similarity">
    <text evidence="1">Belongs to the sigma-54 factor family.</text>
</comment>
<evidence type="ECO:0000256" key="7">
    <source>
        <dbReference type="ARBA" id="ARBA00023125"/>
    </source>
</evidence>
<dbReference type="PANTHER" id="PTHR32248">
    <property type="entry name" value="RNA POLYMERASE SIGMA-54 FACTOR"/>
    <property type="match status" value="1"/>
</dbReference>
<keyword evidence="12" id="KW-1185">Reference proteome</keyword>
<evidence type="ECO:0000259" key="9">
    <source>
        <dbReference type="Pfam" id="PF04552"/>
    </source>
</evidence>
<dbReference type="KEGG" id="sdl:Sdel_1022"/>
<feature type="domain" description="RNA polymerase sigma factor 54 DNA-binding" evidence="9">
    <location>
        <begin position="264"/>
        <end position="417"/>
    </location>
</feature>
<dbReference type="eggNOG" id="COG1508">
    <property type="taxonomic scope" value="Bacteria"/>
</dbReference>
<keyword evidence="6" id="KW-0731">Sigma factor</keyword>
<dbReference type="Pfam" id="PF04963">
    <property type="entry name" value="Sigma54_CBD"/>
    <property type="match status" value="1"/>
</dbReference>
<accession>D1B1S7</accession>
<keyword evidence="8" id="KW-0804">Transcription</keyword>
<evidence type="ECO:0000256" key="6">
    <source>
        <dbReference type="ARBA" id="ARBA00023082"/>
    </source>
</evidence>
<dbReference type="InterPro" id="IPR007634">
    <property type="entry name" value="RNA_pol_sigma_54_DNA-bd"/>
</dbReference>
<evidence type="ECO:0000313" key="11">
    <source>
        <dbReference type="EMBL" id="ACZ12047.1"/>
    </source>
</evidence>
<proteinExistence type="inferred from homology"/>
<name>D1B1S7_SULD5</name>
<reference evidence="11 12" key="2">
    <citation type="journal article" date="2010" name="Stand. Genomic Sci.">
        <title>Complete genome sequence of Sulfurospirillum deleyianum type strain (5175).</title>
        <authorList>
            <person name="Sikorski J."/>
            <person name="Lapidus A."/>
            <person name="Copeland A."/>
            <person name="Glavina Del Rio T."/>
            <person name="Nolan M."/>
            <person name="Lucas S."/>
            <person name="Chen F."/>
            <person name="Tice H."/>
            <person name="Cheng J.F."/>
            <person name="Saunders E."/>
            <person name="Bruce D."/>
            <person name="Goodwin L."/>
            <person name="Pitluck S."/>
            <person name="Ovchinnikova G."/>
            <person name="Pati A."/>
            <person name="Ivanova N."/>
            <person name="Mavromatis K."/>
            <person name="Chen A."/>
            <person name="Palaniappan K."/>
            <person name="Chain P."/>
            <person name="Land M."/>
            <person name="Hauser L."/>
            <person name="Chang Y.J."/>
            <person name="Jeffries C.D."/>
            <person name="Brettin T."/>
            <person name="Detter J.C."/>
            <person name="Han C."/>
            <person name="Rohde M."/>
            <person name="Lang E."/>
            <person name="Spring S."/>
            <person name="Goker M."/>
            <person name="Bristow J."/>
            <person name="Eisen J.A."/>
            <person name="Markowitz V."/>
            <person name="Hugenholtz P."/>
            <person name="Kyrpides N.C."/>
            <person name="Klenk H.P."/>
        </authorList>
    </citation>
    <scope>NUCLEOTIDE SEQUENCE [LARGE SCALE GENOMIC DNA]</scope>
    <source>
        <strain evidence="12">ATCC 51133 / DSM 6946 / 5175</strain>
    </source>
</reference>
<feature type="domain" description="RNA polymerase sigma factor 54 core-binding" evidence="10">
    <location>
        <begin position="78"/>
        <end position="256"/>
    </location>
</feature>
<evidence type="ECO:0000256" key="2">
    <source>
        <dbReference type="ARBA" id="ARBA00022478"/>
    </source>
</evidence>
<dbReference type="HOGENOM" id="CLU_020569_1_0_7"/>
<evidence type="ECO:0000313" key="12">
    <source>
        <dbReference type="Proteomes" id="UP000002222"/>
    </source>
</evidence>
<dbReference type="GO" id="GO:0006352">
    <property type="term" value="P:DNA-templated transcription initiation"/>
    <property type="evidence" value="ECO:0007669"/>
    <property type="project" value="InterPro"/>
</dbReference>
<dbReference type="Pfam" id="PF00309">
    <property type="entry name" value="Sigma54_AID"/>
    <property type="match status" value="1"/>
</dbReference>
<dbReference type="NCBIfam" id="TIGR02395">
    <property type="entry name" value="rpoN_sigma"/>
    <property type="match status" value="1"/>
</dbReference>
<dbReference type="GO" id="GO:0016987">
    <property type="term" value="F:sigma factor activity"/>
    <property type="evidence" value="ECO:0007669"/>
    <property type="project" value="UniProtKB-KW"/>
</dbReference>
<keyword evidence="3" id="KW-0808">Transferase</keyword>
<reference evidence="12" key="1">
    <citation type="submission" date="2009-11" db="EMBL/GenBank/DDBJ databases">
        <title>The complete genome of Sulfurospirillum deleyianum DSM 6946.</title>
        <authorList>
            <consortium name="US DOE Joint Genome Institute (JGI-PGF)"/>
            <person name="Lucas S."/>
            <person name="Copeland A."/>
            <person name="Lapidus A."/>
            <person name="Glavina del Rio T."/>
            <person name="Dalin E."/>
            <person name="Tice H."/>
            <person name="Bruce D."/>
            <person name="Goodwin L."/>
            <person name="Pitluck S."/>
            <person name="Kyrpides N."/>
            <person name="Mavromatis K."/>
            <person name="Ivanova N."/>
            <person name="Ovchinnikova G."/>
            <person name="Munk A.C."/>
            <person name="Lu M."/>
            <person name="Brettin T."/>
            <person name="Detter J.C."/>
            <person name="Han C."/>
            <person name="Tapia R."/>
            <person name="Larimer F."/>
            <person name="Land M."/>
            <person name="Hauser L."/>
            <person name="Markowitz V."/>
            <person name="Cheng J.F."/>
            <person name="Hugenholtz P."/>
            <person name="Woyke T."/>
            <person name="Wu D."/>
            <person name="Aumann P."/>
            <person name="Schneider S."/>
            <person name="Lang E."/>
            <person name="Spring S."/>
            <person name="Klenk H.P."/>
            <person name="Eisen J.A."/>
        </authorList>
    </citation>
    <scope>NUCLEOTIDE SEQUENCE [LARGE SCALE GENOMIC DNA]</scope>
    <source>
        <strain evidence="12">ATCC 51133 / DSM 6946 / 5175</strain>
    </source>
</reference>
<dbReference type="PRINTS" id="PR00045">
    <property type="entry name" value="SIGMA54FCT"/>
</dbReference>
<evidence type="ECO:0000259" key="10">
    <source>
        <dbReference type="Pfam" id="PF04963"/>
    </source>
</evidence>
<evidence type="ECO:0000256" key="5">
    <source>
        <dbReference type="ARBA" id="ARBA00023015"/>
    </source>
</evidence>
<gene>
    <name evidence="11" type="ordered locus">Sdel_1022</name>
</gene>
<dbReference type="RefSeq" id="WP_012856805.1">
    <property type="nucleotide sequence ID" value="NC_013512.1"/>
</dbReference>
<dbReference type="GO" id="GO:0000428">
    <property type="term" value="C:DNA-directed RNA polymerase complex"/>
    <property type="evidence" value="ECO:0007669"/>
    <property type="project" value="UniProtKB-KW"/>
</dbReference>